<organism evidence="4 5">
    <name type="scientific">Geodia barretti</name>
    <name type="common">Barrett's horny sponge</name>
    <dbReference type="NCBI Taxonomy" id="519541"/>
    <lineage>
        <taxon>Eukaryota</taxon>
        <taxon>Metazoa</taxon>
        <taxon>Porifera</taxon>
        <taxon>Demospongiae</taxon>
        <taxon>Heteroscleromorpha</taxon>
        <taxon>Tetractinellida</taxon>
        <taxon>Astrophorina</taxon>
        <taxon>Geodiidae</taxon>
        <taxon>Geodia</taxon>
    </lineage>
</organism>
<dbReference type="Proteomes" id="UP001174909">
    <property type="component" value="Unassembled WGS sequence"/>
</dbReference>
<dbReference type="InterPro" id="IPR016032">
    <property type="entry name" value="Sig_transdc_resp-reg_C-effctor"/>
</dbReference>
<keyword evidence="1 2" id="KW-0238">DNA-binding</keyword>
<evidence type="ECO:0000256" key="2">
    <source>
        <dbReference type="PROSITE-ProRule" id="PRU01091"/>
    </source>
</evidence>
<sequence length="109" mass="12591">MGDTAAPFALGDLVIDYAQRRVEIADQPVHLTPIEYEMLRVLSLNGGRPLTHEQLLRRVWRVTHSGDPQVVRTHMRRLRRKLGDDADSPRYIFTEPRVGYRMPEAEVVD</sequence>
<comment type="caution">
    <text evidence="4">The sequence shown here is derived from an EMBL/GenBank/DDBJ whole genome shotgun (WGS) entry which is preliminary data.</text>
</comment>
<proteinExistence type="predicted"/>
<dbReference type="Pfam" id="PF00486">
    <property type="entry name" value="Trans_reg_C"/>
    <property type="match status" value="1"/>
</dbReference>
<dbReference type="InterPro" id="IPR001867">
    <property type="entry name" value="OmpR/PhoB-type_DNA-bd"/>
</dbReference>
<dbReference type="GO" id="GO:0006355">
    <property type="term" value="P:regulation of DNA-templated transcription"/>
    <property type="evidence" value="ECO:0007669"/>
    <property type="project" value="InterPro"/>
</dbReference>
<feature type="DNA-binding region" description="OmpR/PhoB-type" evidence="2">
    <location>
        <begin position="5"/>
        <end position="104"/>
    </location>
</feature>
<reference evidence="4" key="1">
    <citation type="submission" date="2023-03" db="EMBL/GenBank/DDBJ databases">
        <authorList>
            <person name="Steffen K."/>
            <person name="Cardenas P."/>
        </authorList>
    </citation>
    <scope>NUCLEOTIDE SEQUENCE</scope>
</reference>
<evidence type="ECO:0000313" key="4">
    <source>
        <dbReference type="EMBL" id="CAI8057256.1"/>
    </source>
</evidence>
<dbReference type="Gene3D" id="1.10.10.10">
    <property type="entry name" value="Winged helix-like DNA-binding domain superfamily/Winged helix DNA-binding domain"/>
    <property type="match status" value="1"/>
</dbReference>
<accession>A0AA35U113</accession>
<evidence type="ECO:0000313" key="5">
    <source>
        <dbReference type="Proteomes" id="UP001174909"/>
    </source>
</evidence>
<dbReference type="EMBL" id="CASHTH010004428">
    <property type="protein sequence ID" value="CAI8057256.1"/>
    <property type="molecule type" value="Genomic_DNA"/>
</dbReference>
<name>A0AA35U113_GEOBA</name>
<dbReference type="CDD" id="cd00383">
    <property type="entry name" value="trans_reg_C"/>
    <property type="match status" value="1"/>
</dbReference>
<dbReference type="GO" id="GO:0003677">
    <property type="term" value="F:DNA binding"/>
    <property type="evidence" value="ECO:0007669"/>
    <property type="project" value="UniProtKB-UniRule"/>
</dbReference>
<evidence type="ECO:0000256" key="1">
    <source>
        <dbReference type="ARBA" id="ARBA00023125"/>
    </source>
</evidence>
<dbReference type="SUPFAM" id="SSF46894">
    <property type="entry name" value="C-terminal effector domain of the bipartite response regulators"/>
    <property type="match status" value="1"/>
</dbReference>
<dbReference type="SMART" id="SM00862">
    <property type="entry name" value="Trans_reg_C"/>
    <property type="match status" value="1"/>
</dbReference>
<feature type="domain" description="OmpR/PhoB-type" evidence="3">
    <location>
        <begin position="5"/>
        <end position="104"/>
    </location>
</feature>
<dbReference type="InterPro" id="IPR036388">
    <property type="entry name" value="WH-like_DNA-bd_sf"/>
</dbReference>
<keyword evidence="5" id="KW-1185">Reference proteome</keyword>
<dbReference type="AlphaFoldDB" id="A0AA35U113"/>
<dbReference type="GO" id="GO:0000160">
    <property type="term" value="P:phosphorelay signal transduction system"/>
    <property type="evidence" value="ECO:0007669"/>
    <property type="project" value="InterPro"/>
</dbReference>
<dbReference type="PROSITE" id="PS51755">
    <property type="entry name" value="OMPR_PHOB"/>
    <property type="match status" value="1"/>
</dbReference>
<evidence type="ECO:0000259" key="3">
    <source>
        <dbReference type="PROSITE" id="PS51755"/>
    </source>
</evidence>
<protein>
    <submittedName>
        <fullName evidence="4">Transcriptional regulatory protein KdpE</fullName>
    </submittedName>
</protein>
<gene>
    <name evidence="4" type="ORF">GBAR_LOCUS31209</name>
</gene>